<gene>
    <name evidence="1" type="ORF">FXF49_11605</name>
</gene>
<evidence type="ECO:0000313" key="1">
    <source>
        <dbReference type="EMBL" id="TYB32426.1"/>
    </source>
</evidence>
<organism evidence="1 2">
    <name type="scientific">Flexistipes sinusarabici</name>
    <dbReference type="NCBI Taxonomy" id="2352"/>
    <lineage>
        <taxon>Bacteria</taxon>
        <taxon>Pseudomonadati</taxon>
        <taxon>Deferribacterota</taxon>
        <taxon>Deferribacteres</taxon>
        <taxon>Deferribacterales</taxon>
        <taxon>Flexistipitaceae</taxon>
        <taxon>Flexistipes</taxon>
    </lineage>
</organism>
<evidence type="ECO:0000313" key="2">
    <source>
        <dbReference type="Proteomes" id="UP000323337"/>
    </source>
</evidence>
<name>A0A5D0MHH6_FLESI</name>
<dbReference type="InterPro" id="IPR009609">
    <property type="entry name" value="Phosphonate_metab_PhnG"/>
</dbReference>
<dbReference type="GO" id="GO:0015716">
    <property type="term" value="P:organic phosphonate transport"/>
    <property type="evidence" value="ECO:0007669"/>
    <property type="project" value="InterPro"/>
</dbReference>
<protein>
    <recommendedName>
        <fullName evidence="3">Phosphonate C-P lyase system protein PhnG</fullName>
    </recommendedName>
</protein>
<dbReference type="RefSeq" id="WP_303702068.1">
    <property type="nucleotide sequence ID" value="NZ_VSIV01000364.1"/>
</dbReference>
<proteinExistence type="predicted"/>
<accession>A0A5D0MHH6</accession>
<dbReference type="Pfam" id="PF06754">
    <property type="entry name" value="PhnG"/>
    <property type="match status" value="1"/>
</dbReference>
<dbReference type="Proteomes" id="UP000323337">
    <property type="component" value="Unassembled WGS sequence"/>
</dbReference>
<dbReference type="AlphaFoldDB" id="A0A5D0MHH6"/>
<sequence length="137" mass="15394">MDRRDLNFVLQNSEITDLKDVYEKIKAEQNIKVMQEPNTQTLLLPVKDPISEGEFYAGEVLVTTTTVEVSGSKGWAMVMDDNPELSMMIAVIDGCFASGLYIDTIKRLFSAADTNICESRNENNQMTNATKVNFELM</sequence>
<dbReference type="GO" id="GO:0019634">
    <property type="term" value="P:organic phosphonate metabolic process"/>
    <property type="evidence" value="ECO:0007669"/>
    <property type="project" value="InterPro"/>
</dbReference>
<dbReference type="EMBL" id="VSIV01000364">
    <property type="protein sequence ID" value="TYB32426.1"/>
    <property type="molecule type" value="Genomic_DNA"/>
</dbReference>
<comment type="caution">
    <text evidence="1">The sequence shown here is derived from an EMBL/GenBank/DDBJ whole genome shotgun (WGS) entry which is preliminary data.</text>
</comment>
<reference evidence="1 2" key="1">
    <citation type="submission" date="2019-08" db="EMBL/GenBank/DDBJ databases">
        <title>Genomic characterization of a novel candidate phylum (ARYD3) from a high temperature, high salinity tertiary oil reservoir in north central Oklahoma, USA.</title>
        <authorList>
            <person name="Youssef N.H."/>
            <person name="Yadav A."/>
            <person name="Elshahed M.S."/>
        </authorList>
    </citation>
    <scope>NUCLEOTIDE SEQUENCE [LARGE SCALE GENOMIC DNA]</scope>
    <source>
        <strain evidence="1">ARYD1</strain>
    </source>
</reference>
<evidence type="ECO:0008006" key="3">
    <source>
        <dbReference type="Google" id="ProtNLM"/>
    </source>
</evidence>